<sequence>MAGMKGKQTVWDMVRSLAVIGVVVAGIYMFVPHDDEADPTHVVDYRVETLTARRAAPYPLAAPVGLPKEWRATSVTFDRREAHRWHLGFLDPRNQYVAVEQSSDSSAGYLSEVTQKAKATGQTQQVGGVEWERWEGEKYDALVRQEQGHVTVVTGTAPFEDLGTMAAALEFKKADTPAPAGQAG</sequence>
<dbReference type="KEGG" id="sgz:C0216_04340"/>
<protein>
    <submittedName>
        <fullName evidence="2">DUF4245 domain-containing protein</fullName>
    </submittedName>
</protein>
<keyword evidence="1" id="KW-1133">Transmembrane helix</keyword>
<keyword evidence="3" id="KW-1185">Reference proteome</keyword>
<evidence type="ECO:0000313" key="3">
    <source>
        <dbReference type="Proteomes" id="UP000252004"/>
    </source>
</evidence>
<keyword evidence="1" id="KW-0812">Transmembrane</keyword>
<feature type="transmembrane region" description="Helical" evidence="1">
    <location>
        <begin position="12"/>
        <end position="31"/>
    </location>
</feature>
<evidence type="ECO:0000256" key="1">
    <source>
        <dbReference type="SAM" id="Phobius"/>
    </source>
</evidence>
<dbReference type="AlphaFoldDB" id="A0A344TVV6"/>
<proteinExistence type="predicted"/>
<dbReference type="Pfam" id="PF14030">
    <property type="entry name" value="DUF4245"/>
    <property type="match status" value="1"/>
</dbReference>
<dbReference type="EMBL" id="CP030862">
    <property type="protein sequence ID" value="AXE22777.1"/>
    <property type="molecule type" value="Genomic_DNA"/>
</dbReference>
<evidence type="ECO:0000313" key="2">
    <source>
        <dbReference type="EMBL" id="AXE22777.1"/>
    </source>
</evidence>
<reference evidence="2 3" key="1">
    <citation type="submission" date="2018-01" db="EMBL/GenBank/DDBJ databases">
        <title>Draft genome Sequence of streptomyces globosus LZH-48.</title>
        <authorList>
            <person name="Ran K."/>
            <person name="Li Z."/>
            <person name="Wei S."/>
            <person name="Dong R."/>
        </authorList>
    </citation>
    <scope>NUCLEOTIDE SEQUENCE [LARGE SCALE GENOMIC DNA]</scope>
    <source>
        <strain evidence="2 3">LZH-48</strain>
    </source>
</reference>
<accession>A0A344TVV6</accession>
<dbReference type="OrthoDB" id="5146801at2"/>
<organism evidence="2 3">
    <name type="scientific">Streptomyces globosus</name>
    <dbReference type="NCBI Taxonomy" id="68209"/>
    <lineage>
        <taxon>Bacteria</taxon>
        <taxon>Bacillati</taxon>
        <taxon>Actinomycetota</taxon>
        <taxon>Actinomycetes</taxon>
        <taxon>Kitasatosporales</taxon>
        <taxon>Streptomycetaceae</taxon>
        <taxon>Streptomyces</taxon>
    </lineage>
</organism>
<dbReference type="Proteomes" id="UP000252004">
    <property type="component" value="Chromosome"/>
</dbReference>
<name>A0A344TVV6_9ACTN</name>
<dbReference type="InterPro" id="IPR025339">
    <property type="entry name" value="DUF4245"/>
</dbReference>
<gene>
    <name evidence="2" type="ORF">C0216_04340</name>
</gene>
<keyword evidence="1" id="KW-0472">Membrane</keyword>